<dbReference type="Proteomes" id="UP000241769">
    <property type="component" value="Unassembled WGS sequence"/>
</dbReference>
<accession>A0A2P6MR75</accession>
<reference evidence="2 3" key="1">
    <citation type="journal article" date="2018" name="Genome Biol. Evol.">
        <title>Multiple Roots of Fruiting Body Formation in Amoebozoa.</title>
        <authorList>
            <person name="Hillmann F."/>
            <person name="Forbes G."/>
            <person name="Novohradska S."/>
            <person name="Ferling I."/>
            <person name="Riege K."/>
            <person name="Groth M."/>
            <person name="Westermann M."/>
            <person name="Marz M."/>
            <person name="Spaller T."/>
            <person name="Winckler T."/>
            <person name="Schaap P."/>
            <person name="Glockner G."/>
        </authorList>
    </citation>
    <scope>NUCLEOTIDE SEQUENCE [LARGE SCALE GENOMIC DNA]</scope>
    <source>
        <strain evidence="2 3">Jena</strain>
    </source>
</reference>
<feature type="region of interest" description="Disordered" evidence="1">
    <location>
        <begin position="104"/>
        <end position="135"/>
    </location>
</feature>
<comment type="caution">
    <text evidence="2">The sequence shown here is derived from an EMBL/GenBank/DDBJ whole genome shotgun (WGS) entry which is preliminary data.</text>
</comment>
<name>A0A2P6MR75_9EUKA</name>
<organism evidence="2 3">
    <name type="scientific">Planoprotostelium fungivorum</name>
    <dbReference type="NCBI Taxonomy" id="1890364"/>
    <lineage>
        <taxon>Eukaryota</taxon>
        <taxon>Amoebozoa</taxon>
        <taxon>Evosea</taxon>
        <taxon>Variosea</taxon>
        <taxon>Cavosteliida</taxon>
        <taxon>Cavosteliaceae</taxon>
        <taxon>Planoprotostelium</taxon>
    </lineage>
</organism>
<protein>
    <recommendedName>
        <fullName evidence="4">Protein kinase domain-containing protein</fullName>
    </recommendedName>
</protein>
<dbReference type="EMBL" id="MDYQ01000493">
    <property type="protein sequence ID" value="PRP74176.1"/>
    <property type="molecule type" value="Genomic_DNA"/>
</dbReference>
<evidence type="ECO:0000256" key="1">
    <source>
        <dbReference type="SAM" id="MobiDB-lite"/>
    </source>
</evidence>
<evidence type="ECO:0008006" key="4">
    <source>
        <dbReference type="Google" id="ProtNLM"/>
    </source>
</evidence>
<keyword evidence="3" id="KW-1185">Reference proteome</keyword>
<proteinExistence type="predicted"/>
<gene>
    <name evidence="2" type="ORF">PROFUN_16393</name>
</gene>
<dbReference type="AlphaFoldDB" id="A0A2P6MR75"/>
<dbReference type="InParanoid" id="A0A2P6MR75"/>
<evidence type="ECO:0000313" key="2">
    <source>
        <dbReference type="EMBL" id="PRP74176.1"/>
    </source>
</evidence>
<sequence>MREIGSGAFGIVFKDFIREIIQVSEPFPDMTPIEAAVAIVVDKMRLEIPETDPQLQLLMPICWSEDRPNFQTIVRWLTSGSPTHGDIEEEILMTKGVERVRMEELEPASDEEDGRGSIYTTHGLASEPYGTLLPPHDIYAPISQS</sequence>
<evidence type="ECO:0000313" key="3">
    <source>
        <dbReference type="Proteomes" id="UP000241769"/>
    </source>
</evidence>